<accession>A0AAD4ALR2</accession>
<reference evidence="1" key="1">
    <citation type="journal article" date="2012" name="J. Bacteriol.">
        <title>Genome sequences of type strains of seven species of the marine bacterium Pseudoalteromonas.</title>
        <authorList>
            <person name="Xie B.B."/>
            <person name="Shu Y.L."/>
            <person name="Qin Q.L."/>
            <person name="Rong J.C."/>
            <person name="Zhang X.Y."/>
            <person name="Chen X.L."/>
            <person name="Shi M."/>
            <person name="He H.L."/>
            <person name="Zhou B.C."/>
            <person name="Zhang Y.Z."/>
        </authorList>
    </citation>
    <scope>NUCLEOTIDE SEQUENCE</scope>
    <source>
        <strain evidence="1">DSM 8771</strain>
    </source>
</reference>
<comment type="caution">
    <text evidence="1">The sequence shown here is derived from an EMBL/GenBank/DDBJ whole genome shotgun (WGS) entry which is preliminary data.</text>
</comment>
<protein>
    <submittedName>
        <fullName evidence="1">Uncharacterized protein</fullName>
    </submittedName>
</protein>
<gene>
    <name evidence="1" type="ORF">PCIT_a1130</name>
</gene>
<dbReference type="Proteomes" id="UP000016487">
    <property type="component" value="Unassembled WGS sequence"/>
</dbReference>
<name>A0AAD4ALR2_9GAMM</name>
<evidence type="ECO:0000313" key="2">
    <source>
        <dbReference type="Proteomes" id="UP000016487"/>
    </source>
</evidence>
<reference evidence="1" key="2">
    <citation type="submission" date="2015-03" db="EMBL/GenBank/DDBJ databases">
        <title>Genome sequence of Pseudoalteromonas citrea.</title>
        <authorList>
            <person name="Xie B.-B."/>
            <person name="Rong J.-C."/>
            <person name="Qin Q.-L."/>
            <person name="Zhang Y.-Z."/>
        </authorList>
    </citation>
    <scope>NUCLEOTIDE SEQUENCE</scope>
    <source>
        <strain evidence="1">DSM 8771</strain>
    </source>
</reference>
<proteinExistence type="predicted"/>
<organism evidence="1 2">
    <name type="scientific">Pseudoalteromonas citrea</name>
    <dbReference type="NCBI Taxonomy" id="43655"/>
    <lineage>
        <taxon>Bacteria</taxon>
        <taxon>Pseudomonadati</taxon>
        <taxon>Pseudomonadota</taxon>
        <taxon>Gammaproteobacteria</taxon>
        <taxon>Alteromonadales</taxon>
        <taxon>Pseudoalteromonadaceae</taxon>
        <taxon>Pseudoalteromonas</taxon>
    </lineage>
</organism>
<evidence type="ECO:0000313" key="1">
    <source>
        <dbReference type="EMBL" id="KAF7775037.1"/>
    </source>
</evidence>
<sequence>MVILCELADNTVEKPIKRCLPVLLSALFSVLLNIRLGY</sequence>
<dbReference type="AlphaFoldDB" id="A0AAD4ALR2"/>
<dbReference type="EMBL" id="AHBZ03000012">
    <property type="protein sequence ID" value="KAF7775037.1"/>
    <property type="molecule type" value="Genomic_DNA"/>
</dbReference>